<name>A0A5J4W8H0_9EUKA</name>
<comment type="caution">
    <text evidence="1">The sequence shown here is derived from an EMBL/GenBank/DDBJ whole genome shotgun (WGS) entry which is preliminary data.</text>
</comment>
<dbReference type="Proteomes" id="UP000324800">
    <property type="component" value="Unassembled WGS sequence"/>
</dbReference>
<protein>
    <submittedName>
        <fullName evidence="1">Uncharacterized protein</fullName>
    </submittedName>
</protein>
<evidence type="ECO:0000313" key="2">
    <source>
        <dbReference type="Proteomes" id="UP000324800"/>
    </source>
</evidence>
<dbReference type="AlphaFoldDB" id="A0A5J4W8H0"/>
<accession>A0A5J4W8H0</accession>
<evidence type="ECO:0000313" key="1">
    <source>
        <dbReference type="EMBL" id="KAA6391150.1"/>
    </source>
</evidence>
<dbReference type="EMBL" id="SNRW01002977">
    <property type="protein sequence ID" value="KAA6391150.1"/>
    <property type="molecule type" value="Genomic_DNA"/>
</dbReference>
<reference evidence="1 2" key="1">
    <citation type="submission" date="2019-03" db="EMBL/GenBank/DDBJ databases">
        <title>Single cell metagenomics reveals metabolic interactions within the superorganism composed of flagellate Streblomastix strix and complex community of Bacteroidetes bacteria on its surface.</title>
        <authorList>
            <person name="Treitli S.C."/>
            <person name="Kolisko M."/>
            <person name="Husnik F."/>
            <person name="Keeling P."/>
            <person name="Hampl V."/>
        </authorList>
    </citation>
    <scope>NUCLEOTIDE SEQUENCE [LARGE SCALE GENOMIC DNA]</scope>
    <source>
        <strain evidence="1">ST1C</strain>
    </source>
</reference>
<sequence>MRQRGLKLKRGVTQKEQQVIEDEIRLIDPSITSAEAHEGVFAISNPAARRRIYTEGFPNSLLQELYETNIRIINEEEQQLNEIMNEGSPRQKQFLSRQLDIEFVNQQQASELPQSSVFDDILPEFTVAQEKLSEEQQRQIESDIMSSMNLNTVYNIGALGWGKPSINDIYGRKPFETYDTGYKYDQFGNPIAYIKKPTQPIDKKNNNMKRNYIPTSQLIQTAEAQADLLSQLTNSAKIDKKK</sequence>
<proteinExistence type="predicted"/>
<gene>
    <name evidence="1" type="ORF">EZS28_013324</name>
</gene>
<organism evidence="1 2">
    <name type="scientific">Streblomastix strix</name>
    <dbReference type="NCBI Taxonomy" id="222440"/>
    <lineage>
        <taxon>Eukaryota</taxon>
        <taxon>Metamonada</taxon>
        <taxon>Preaxostyla</taxon>
        <taxon>Oxymonadida</taxon>
        <taxon>Streblomastigidae</taxon>
        <taxon>Streblomastix</taxon>
    </lineage>
</organism>